<protein>
    <recommendedName>
        <fullName evidence="3">SEP domain-containing protein</fullName>
    </recommendedName>
</protein>
<comment type="caution">
    <text evidence="4">The sequence shown here is derived from an EMBL/GenBank/DDBJ whole genome shotgun (WGS) entry which is preliminary data.</text>
</comment>
<dbReference type="SUPFAM" id="SSF102848">
    <property type="entry name" value="NSFL1 (p97 ATPase) cofactor p47, SEP domain"/>
    <property type="match status" value="1"/>
</dbReference>
<feature type="region of interest" description="Disordered" evidence="2">
    <location>
        <begin position="255"/>
        <end position="321"/>
    </location>
</feature>
<proteinExistence type="predicted"/>
<dbReference type="Gene3D" id="3.30.420.210">
    <property type="entry name" value="SEP domain"/>
    <property type="match status" value="1"/>
</dbReference>
<feature type="region of interest" description="Disordered" evidence="2">
    <location>
        <begin position="205"/>
        <end position="238"/>
    </location>
</feature>
<feature type="compositionally biased region" description="Low complexity" evidence="2">
    <location>
        <begin position="303"/>
        <end position="321"/>
    </location>
</feature>
<evidence type="ECO:0000259" key="3">
    <source>
        <dbReference type="PROSITE" id="PS51399"/>
    </source>
</evidence>
<dbReference type="PROSITE" id="PS51399">
    <property type="entry name" value="SEP"/>
    <property type="match status" value="1"/>
</dbReference>
<evidence type="ECO:0000313" key="4">
    <source>
        <dbReference type="EMBL" id="GFR47077.1"/>
    </source>
</evidence>
<evidence type="ECO:0000256" key="2">
    <source>
        <dbReference type="SAM" id="MobiDB-lite"/>
    </source>
</evidence>
<gene>
    <name evidence="4" type="ORF">Agub_g8764</name>
</gene>
<name>A0AAD3HNC3_9CHLO</name>
<dbReference type="EMBL" id="BMAR01000016">
    <property type="protein sequence ID" value="GFR47077.1"/>
    <property type="molecule type" value="Genomic_DNA"/>
</dbReference>
<feature type="non-terminal residue" evidence="4">
    <location>
        <position position="1"/>
    </location>
</feature>
<keyword evidence="1" id="KW-0175">Coiled coil</keyword>
<dbReference type="Pfam" id="PF08059">
    <property type="entry name" value="SEP"/>
    <property type="match status" value="1"/>
</dbReference>
<dbReference type="PANTHER" id="PTHR23333">
    <property type="entry name" value="UBX DOMAIN CONTAINING PROTEIN"/>
    <property type="match status" value="1"/>
</dbReference>
<feature type="compositionally biased region" description="Low complexity" evidence="2">
    <location>
        <begin position="219"/>
        <end position="237"/>
    </location>
</feature>
<evidence type="ECO:0000256" key="1">
    <source>
        <dbReference type="SAM" id="Coils"/>
    </source>
</evidence>
<dbReference type="GO" id="GO:0043161">
    <property type="term" value="P:proteasome-mediated ubiquitin-dependent protein catabolic process"/>
    <property type="evidence" value="ECO:0007669"/>
    <property type="project" value="TreeGrafter"/>
</dbReference>
<dbReference type="AlphaFoldDB" id="A0AAD3HNC3"/>
<feature type="compositionally biased region" description="Basic and acidic residues" evidence="2">
    <location>
        <begin position="265"/>
        <end position="278"/>
    </location>
</feature>
<feature type="domain" description="SEP" evidence="3">
    <location>
        <begin position="358"/>
        <end position="422"/>
    </location>
</feature>
<keyword evidence="5" id="KW-1185">Reference proteome</keyword>
<reference evidence="4 5" key="1">
    <citation type="journal article" date="2021" name="Sci. Rep.">
        <title>Genome sequencing of the multicellular alga Astrephomene provides insights into convergent evolution of germ-soma differentiation.</title>
        <authorList>
            <person name="Yamashita S."/>
            <person name="Yamamoto K."/>
            <person name="Matsuzaki R."/>
            <person name="Suzuki S."/>
            <person name="Yamaguchi H."/>
            <person name="Hirooka S."/>
            <person name="Minakuchi Y."/>
            <person name="Miyagishima S."/>
            <person name="Kawachi M."/>
            <person name="Toyoda A."/>
            <person name="Nozaki H."/>
        </authorList>
    </citation>
    <scope>NUCLEOTIDE SEQUENCE [LARGE SCALE GENOMIC DNA]</scope>
    <source>
        <strain evidence="4 5">NIES-4017</strain>
    </source>
</reference>
<feature type="compositionally biased region" description="Pro residues" evidence="2">
    <location>
        <begin position="285"/>
        <end position="302"/>
    </location>
</feature>
<dbReference type="GO" id="GO:0043130">
    <property type="term" value="F:ubiquitin binding"/>
    <property type="evidence" value="ECO:0007669"/>
    <property type="project" value="TreeGrafter"/>
</dbReference>
<organism evidence="4 5">
    <name type="scientific">Astrephomene gubernaculifera</name>
    <dbReference type="NCBI Taxonomy" id="47775"/>
    <lineage>
        <taxon>Eukaryota</taxon>
        <taxon>Viridiplantae</taxon>
        <taxon>Chlorophyta</taxon>
        <taxon>core chlorophytes</taxon>
        <taxon>Chlorophyceae</taxon>
        <taxon>CS clade</taxon>
        <taxon>Chlamydomonadales</taxon>
        <taxon>Astrephomenaceae</taxon>
        <taxon>Astrephomene</taxon>
    </lineage>
</organism>
<sequence length="429" mass="44919">MAEQLYRKRISPASGTNVDDLVSKNVLAQLRRDPPPRLPAHNEHGKPPTSGGNGAMGGGLGGGVEASDLISSMAKRLAALEREMKERQNLLQQVQADNASLKIKLKAAEEEVAKRALAALEQRNDSPAVMHLRSENARLRAQLRYAWKQVAEMKAFLNDYGMIWMGEPEVEAELVAHGFGPADSSARSTADGSDAAAPLQPLPAAEAPDQLTPRPLSQPGAAAGAGPSSEAAAAAAAVERRRSLDKGAAEMAAAAALGRAGESPMARREGATPSEKRSSSFTTASPPPASSSAPLSPPPAPASQPSSSPGPSRGPSRPGLPFSMAELLAKVDELNDLAGDGCGQVVRGAAGQHVLATQEPVNLVIYRDGLQIHTLPAKPFNDPASSAVLHDILDGYFPYVLKRDFPDGVPLRVVDRTSDSMGFSPMKRG</sequence>
<dbReference type="PANTHER" id="PTHR23333:SF4">
    <property type="entry name" value="UBX DOMAIN-CONTAINING PROTEIN 11"/>
    <property type="match status" value="1"/>
</dbReference>
<dbReference type="InterPro" id="IPR012989">
    <property type="entry name" value="SEP_domain"/>
</dbReference>
<feature type="coiled-coil region" evidence="1">
    <location>
        <begin position="70"/>
        <end position="111"/>
    </location>
</feature>
<dbReference type="InterPro" id="IPR036241">
    <property type="entry name" value="NSFL1C_SEP_dom_sf"/>
</dbReference>
<feature type="region of interest" description="Disordered" evidence="2">
    <location>
        <begin position="1"/>
        <end position="60"/>
    </location>
</feature>
<feature type="compositionally biased region" description="Basic and acidic residues" evidence="2">
    <location>
        <begin position="30"/>
        <end position="46"/>
    </location>
</feature>
<feature type="compositionally biased region" description="Gly residues" evidence="2">
    <location>
        <begin position="51"/>
        <end position="60"/>
    </location>
</feature>
<evidence type="ECO:0000313" key="5">
    <source>
        <dbReference type="Proteomes" id="UP001054857"/>
    </source>
</evidence>
<dbReference type="Proteomes" id="UP001054857">
    <property type="component" value="Unassembled WGS sequence"/>
</dbReference>
<accession>A0AAD3HNC3</accession>